<feature type="region of interest" description="Disordered" evidence="1">
    <location>
        <begin position="238"/>
        <end position="257"/>
    </location>
</feature>
<gene>
    <name evidence="4" type="primary">CCDC81</name>
</gene>
<keyword evidence="5" id="KW-1185">Reference proteome</keyword>
<feature type="region of interest" description="Disordered" evidence="1">
    <location>
        <begin position="278"/>
        <end position="316"/>
    </location>
</feature>
<dbReference type="AlphaFoldDB" id="A0A0D9QUH6"/>
<dbReference type="EMBL" id="AQIB01099161">
    <property type="status" value="NOT_ANNOTATED_CDS"/>
    <property type="molecule type" value="Genomic_DNA"/>
</dbReference>
<dbReference type="GO" id="GO:0005813">
    <property type="term" value="C:centrosome"/>
    <property type="evidence" value="ECO:0007669"/>
    <property type="project" value="Ensembl"/>
</dbReference>
<dbReference type="Ensembl" id="ENSCSAT00000001673.1">
    <property type="protein sequence ID" value="ENSCSAP00000000015.1"/>
    <property type="gene ID" value="ENSCSAG00000003644.1"/>
</dbReference>
<dbReference type="OrthoDB" id="125906at2759"/>
<dbReference type="GeneID" id="103248171"/>
<dbReference type="GO" id="GO:0005886">
    <property type="term" value="C:plasma membrane"/>
    <property type="evidence" value="ECO:0007669"/>
    <property type="project" value="Ensembl"/>
</dbReference>
<dbReference type="CTD" id="60494"/>
<feature type="compositionally biased region" description="Basic and acidic residues" evidence="1">
    <location>
        <begin position="238"/>
        <end position="256"/>
    </location>
</feature>
<accession>A0A0D9QUH6</accession>
<dbReference type="KEGG" id="csab:103248171"/>
<dbReference type="PANTHER" id="PTHR14362:SF2">
    <property type="entry name" value="COILED-COIL DOMAIN-CONTAINING PROTEIN 81"/>
    <property type="match status" value="1"/>
</dbReference>
<organism evidence="4 5">
    <name type="scientific">Chlorocebus sabaeus</name>
    <name type="common">Green monkey</name>
    <name type="synonym">Simia sabaea</name>
    <dbReference type="NCBI Taxonomy" id="60711"/>
    <lineage>
        <taxon>Eukaryota</taxon>
        <taxon>Metazoa</taxon>
        <taxon>Chordata</taxon>
        <taxon>Craniata</taxon>
        <taxon>Vertebrata</taxon>
        <taxon>Euteleostomi</taxon>
        <taxon>Mammalia</taxon>
        <taxon>Eutheria</taxon>
        <taxon>Euarchontoglires</taxon>
        <taxon>Primates</taxon>
        <taxon>Haplorrhini</taxon>
        <taxon>Catarrhini</taxon>
        <taxon>Cercopithecidae</taxon>
        <taxon>Cercopithecinae</taxon>
        <taxon>Chlorocebus</taxon>
    </lineage>
</organism>
<dbReference type="Pfam" id="PF14908">
    <property type="entry name" value="HU-CCDC81_euk_1"/>
    <property type="match status" value="1"/>
</dbReference>
<evidence type="ECO:0000313" key="5">
    <source>
        <dbReference type="Proteomes" id="UP000029965"/>
    </source>
</evidence>
<dbReference type="InterPro" id="IPR028034">
    <property type="entry name" value="HU-CCDC81"/>
</dbReference>
<dbReference type="EMBL" id="AQIB01099160">
    <property type="status" value="NOT_ANNOTATED_CDS"/>
    <property type="molecule type" value="Genomic_DNA"/>
</dbReference>
<dbReference type="Proteomes" id="UP000029965">
    <property type="component" value="Chromosome 1"/>
</dbReference>
<dbReference type="InterPro" id="IPR026295">
    <property type="entry name" value="CCD81"/>
</dbReference>
<reference evidence="4" key="3">
    <citation type="submission" date="2025-09" db="UniProtKB">
        <authorList>
            <consortium name="Ensembl"/>
        </authorList>
    </citation>
    <scope>IDENTIFICATION</scope>
</reference>
<dbReference type="InterPro" id="IPR040673">
    <property type="entry name" value="CCDC81_HU_dom_2"/>
</dbReference>
<protein>
    <submittedName>
        <fullName evidence="4">Coiled-coil domain containing 81</fullName>
    </submittedName>
</protein>
<reference evidence="4 5" key="1">
    <citation type="submission" date="2014-03" db="EMBL/GenBank/DDBJ databases">
        <authorList>
            <person name="Warren W."/>
            <person name="Wilson R.K."/>
        </authorList>
    </citation>
    <scope>NUCLEOTIDE SEQUENCE</scope>
</reference>
<dbReference type="eggNOG" id="ENOG502QT76">
    <property type="taxonomic scope" value="Eukaryota"/>
</dbReference>
<feature type="domain" description="CCDC81 HU" evidence="2">
    <location>
        <begin position="8"/>
        <end position="93"/>
    </location>
</feature>
<evidence type="ECO:0000259" key="2">
    <source>
        <dbReference type="Pfam" id="PF14908"/>
    </source>
</evidence>
<dbReference type="GeneTree" id="ENSGT00390000011985"/>
<dbReference type="PANTHER" id="PTHR14362">
    <property type="entry name" value="COILED-COIL DOMAIN-CONTAINING PROTEIN 81"/>
    <property type="match status" value="1"/>
</dbReference>
<proteinExistence type="predicted"/>
<evidence type="ECO:0000259" key="3">
    <source>
        <dbReference type="Pfam" id="PF18289"/>
    </source>
</evidence>
<dbReference type="OMA" id="QCEKYPR"/>
<evidence type="ECO:0000256" key="1">
    <source>
        <dbReference type="SAM" id="MobiDB-lite"/>
    </source>
</evidence>
<sequence length="651" mass="75817">MLDTIAHALQDLGRQVLPTLPSLSQEEVSIIWGNVSEFVGRQLTLHKGVQIPGFGTFTFMRQKLEVGNNKFILIQRPVFIMAEKLVQIHGLKQNKVYTPGDIPIVPLNFVMISLEGPFNRDVVEGCVKETLLFLSRSISMKQNVEFTFKGIGVLMIRDNKVKMRFYKDFLCTMDESGALAKALANRPGTVDSVLSSREALRKWPSSVLAFPRIELKETENKLPMETLVEECGENRERKYKLKDQSDKEEGIRDISSPKRLRDRQALFPAKVTNVSLLEKDRSESGEKIMTSESLSSPSCLKHDSDMKPQTSPACQDHDKAGQEMCYVCLQRAQRNSPLYYGEERRREIEDERLIQQYQMLKDQEALFRHQLKSLATREQNQKNAAYNLGVAEAIRSHKNEKPEFYKSFLFDKRPLSPAFNALKQEEYSRSLLKQMDNRQENEIKQRQYRELMDRLEQVQLTEELAVQRAKFLKDKMEETQCYKRALDAQIKNKPSRLPPFEPDSSEPIFGKNEGELIVEKQKREQNYMKHQLEAAANHKRKAILHQLVDQRRDLQMLQRTQREHVADRAAELERVNRINQCLQEDWERSAAMKKQRDLEEKAFERASDKLFLLDQCEKYRRCKQCQRRTSNVGESNLWPLNKFLPGSRLLV</sequence>
<dbReference type="Bgee" id="ENSCSAG00000003644">
    <property type="expression patterns" value="Expressed in Ammon's horn and 3 other cell types or tissues"/>
</dbReference>
<dbReference type="BioGRID-ORCS" id="103248171">
    <property type="hits" value="0 hits in 9 CRISPR screens"/>
</dbReference>
<reference evidence="4" key="2">
    <citation type="submission" date="2025-08" db="UniProtKB">
        <authorList>
            <consortium name="Ensembl"/>
        </authorList>
    </citation>
    <scope>IDENTIFICATION</scope>
</reference>
<name>A0A0D9QUH6_CHLSB</name>
<evidence type="ECO:0000313" key="4">
    <source>
        <dbReference type="Ensembl" id="ENSCSAP00000000015.1"/>
    </source>
</evidence>
<feature type="domain" description="CCDC81 HU" evidence="3">
    <location>
        <begin position="103"/>
        <end position="177"/>
    </location>
</feature>
<dbReference type="GO" id="GO:0036064">
    <property type="term" value="C:ciliary basal body"/>
    <property type="evidence" value="ECO:0007669"/>
    <property type="project" value="Ensembl"/>
</dbReference>
<dbReference type="Pfam" id="PF18289">
    <property type="entry name" value="HU-CCDC81_euk_2"/>
    <property type="match status" value="1"/>
</dbReference>